<proteinExistence type="predicted"/>
<dbReference type="Gene3D" id="1.50.10.100">
    <property type="entry name" value="Chondroitin AC/alginate lyase"/>
    <property type="match status" value="1"/>
</dbReference>
<reference evidence="1 2" key="1">
    <citation type="journal article" date="2023" name="Microbiol. Spectr.">
        <title>Symbiosis of Carpenter Bees with Uncharacterized Lactic Acid Bacteria Showing NAD Auxotrophy.</title>
        <authorList>
            <person name="Kawasaki S."/>
            <person name="Ozawa K."/>
            <person name="Mori T."/>
            <person name="Yamamoto A."/>
            <person name="Ito M."/>
            <person name="Ohkuma M."/>
            <person name="Sakamoto M."/>
            <person name="Matsutani M."/>
        </authorList>
    </citation>
    <scope>NUCLEOTIDE SEQUENCE [LARGE SCALE GENOMIC DNA]</scope>
    <source>
        <strain evidence="1 2">Kim37-2</strain>
    </source>
</reference>
<dbReference type="InterPro" id="IPR008929">
    <property type="entry name" value="Chondroitin_lyas"/>
</dbReference>
<sequence>MMRDEEYVGKVIQAAVEEIPSQVERLTGSDQARAQLERLAHRPTMELIKGIVALAIVRPDLLAEPAQPTQSAQSAQSAQFAQSAQSAQSGLLGGLEALIHHLTDLQMDMGLFSGGDNLVSPPDSAFTINDLCLAIELLRKPECPPRVVAAAQGPLEAIAQAAVPAMLTGGIHTPNHRWEISSALVGLSLVVSSDDTGRKLRARADAWLAEHIDIQSDGLYSERSPNYSAYVSNPCLIALARRLGEPEFLSMVNRDLRAMAALMQPNGFLETVQSRRQDQFADFDPIPFLSQARLLANLYQDPDVVAFAANLSARPLVDPARHLAEYVIDPRLAQPLPPAQEGAVSSEQPRVTDFSDTKLSRVVLSGSLTSPRVAASVYAGSDFGATGRVSSGLANNPSIMDFTTAQLSVAALRISPQFFDIGPLRPQEWSRNGLNWTLHESRTSGYYQPLPSELIRADGTYPMTFEGRFCAQMAFDQRSRTDMTLLSTVQIAMHPNGFDLLVHFDGPRTPFACLLALSGPEDGCPQASSGIEILQGAQEHEGTWLAQAGQQVQVRRAGTLLRLDHQEEPTLVSCDYDPGETVTFVGGNDRIPGLPLVFSGTTSSDFRLAARFEGLSGGSEGGQL</sequence>
<name>A0ABM8B5S3_9BIFI</name>
<evidence type="ECO:0008006" key="3">
    <source>
        <dbReference type="Google" id="ProtNLM"/>
    </source>
</evidence>
<accession>A0ABM8B5S3</accession>
<dbReference type="Proteomes" id="UP001321766">
    <property type="component" value="Chromosome"/>
</dbReference>
<gene>
    <name evidence="1" type="ORF">KIM372_00930</name>
</gene>
<evidence type="ECO:0000313" key="2">
    <source>
        <dbReference type="Proteomes" id="UP001321766"/>
    </source>
</evidence>
<dbReference type="EMBL" id="AP026798">
    <property type="protein sequence ID" value="BDR52186.1"/>
    <property type="molecule type" value="Genomic_DNA"/>
</dbReference>
<protein>
    <recommendedName>
        <fullName evidence="3">Heparinase</fullName>
    </recommendedName>
</protein>
<organism evidence="1 2">
    <name type="scientific">Bombiscardovia nodaiensis</name>
    <dbReference type="NCBI Taxonomy" id="2932181"/>
    <lineage>
        <taxon>Bacteria</taxon>
        <taxon>Bacillati</taxon>
        <taxon>Actinomycetota</taxon>
        <taxon>Actinomycetes</taxon>
        <taxon>Bifidobacteriales</taxon>
        <taxon>Bifidobacteriaceae</taxon>
        <taxon>Bombiscardovia</taxon>
    </lineage>
</organism>
<evidence type="ECO:0000313" key="1">
    <source>
        <dbReference type="EMBL" id="BDR52186.1"/>
    </source>
</evidence>
<keyword evidence="2" id="KW-1185">Reference proteome</keyword>